<evidence type="ECO:0000313" key="11">
    <source>
        <dbReference type="Proteomes" id="UP001209570"/>
    </source>
</evidence>
<feature type="domain" description="EngA-type G" evidence="9">
    <location>
        <begin position="252"/>
        <end position="430"/>
    </location>
</feature>
<comment type="caution">
    <text evidence="10">The sequence shown here is derived from an EMBL/GenBank/DDBJ whole genome shotgun (WGS) entry which is preliminary data.</text>
</comment>
<proteinExistence type="inferred from homology"/>
<keyword evidence="5 7" id="KW-0547">Nucleotide-binding</keyword>
<dbReference type="InterPro" id="IPR032859">
    <property type="entry name" value="KH_dom-like"/>
</dbReference>
<accession>A0AAD5M924</accession>
<evidence type="ECO:0000256" key="1">
    <source>
        <dbReference type="ARBA" id="ARBA00008279"/>
    </source>
</evidence>
<dbReference type="GO" id="GO:0005525">
    <property type="term" value="F:GTP binding"/>
    <property type="evidence" value="ECO:0007669"/>
    <property type="project" value="UniProtKB-KW"/>
</dbReference>
<dbReference type="CDD" id="cd01894">
    <property type="entry name" value="EngA1"/>
    <property type="match status" value="1"/>
</dbReference>
<evidence type="ECO:0000256" key="8">
    <source>
        <dbReference type="SAM" id="MobiDB-lite"/>
    </source>
</evidence>
<dbReference type="Gene3D" id="3.30.300.20">
    <property type="match status" value="1"/>
</dbReference>
<comment type="similarity">
    <text evidence="1 7">Belongs to the TRAFAC class TrmE-Era-EngA-EngB-Septin-like GTPase superfamily. EngA (Der) GTPase family.</text>
</comment>
<dbReference type="PRINTS" id="PR00449">
    <property type="entry name" value="RASTRNSFRMNG"/>
</dbReference>
<keyword evidence="6 7" id="KW-0342">GTP-binding</keyword>
<reference evidence="10" key="1">
    <citation type="submission" date="2021-12" db="EMBL/GenBank/DDBJ databases">
        <title>Prjna785345.</title>
        <authorList>
            <person name="Rujirawat T."/>
            <person name="Krajaejun T."/>
        </authorList>
    </citation>
    <scope>NUCLEOTIDE SEQUENCE</scope>
    <source>
        <strain evidence="10">Pi057C3</strain>
    </source>
</reference>
<dbReference type="InterPro" id="IPR027417">
    <property type="entry name" value="P-loop_NTPase"/>
</dbReference>
<name>A0AAD5M924_PYTIN</name>
<dbReference type="Pfam" id="PF01926">
    <property type="entry name" value="MMR_HSR1"/>
    <property type="match status" value="2"/>
</dbReference>
<evidence type="ECO:0000256" key="3">
    <source>
        <dbReference type="ARBA" id="ARBA00022517"/>
    </source>
</evidence>
<evidence type="ECO:0000259" key="9">
    <source>
        <dbReference type="PROSITE" id="PS51712"/>
    </source>
</evidence>
<feature type="compositionally biased region" description="Polar residues" evidence="8">
    <location>
        <begin position="514"/>
        <end position="523"/>
    </location>
</feature>
<dbReference type="SUPFAM" id="SSF52540">
    <property type="entry name" value="P-loop containing nucleoside triphosphate hydrolases"/>
    <property type="match status" value="2"/>
</dbReference>
<evidence type="ECO:0000256" key="4">
    <source>
        <dbReference type="ARBA" id="ARBA00022737"/>
    </source>
</evidence>
<comment type="function">
    <text evidence="7">GTPase that plays an essential role in the late steps of ribosome biogenesis.</text>
</comment>
<feature type="region of interest" description="Disordered" evidence="8">
    <location>
        <begin position="514"/>
        <end position="542"/>
    </location>
</feature>
<dbReference type="InterPro" id="IPR016484">
    <property type="entry name" value="GTPase_Der"/>
</dbReference>
<evidence type="ECO:0000256" key="5">
    <source>
        <dbReference type="ARBA" id="ARBA00022741"/>
    </source>
</evidence>
<feature type="domain" description="EngA-type G" evidence="9">
    <location>
        <begin position="53"/>
        <end position="221"/>
    </location>
</feature>
<protein>
    <recommendedName>
        <fullName evidence="2 7">GTPase Der</fullName>
    </recommendedName>
</protein>
<dbReference type="PROSITE" id="PS51712">
    <property type="entry name" value="G_ENGA"/>
    <property type="match status" value="2"/>
</dbReference>
<dbReference type="PANTHER" id="PTHR43834:SF6">
    <property type="entry name" value="GTPASE DER"/>
    <property type="match status" value="1"/>
</dbReference>
<keyword evidence="3" id="KW-0690">Ribosome biogenesis</keyword>
<dbReference type="Pfam" id="PF14714">
    <property type="entry name" value="KH_dom-like"/>
    <property type="match status" value="1"/>
</dbReference>
<dbReference type="InterPro" id="IPR015946">
    <property type="entry name" value="KH_dom-like_a/b"/>
</dbReference>
<dbReference type="NCBIfam" id="TIGR00231">
    <property type="entry name" value="small_GTP"/>
    <property type="match status" value="2"/>
</dbReference>
<keyword evidence="4 7" id="KW-0677">Repeat</keyword>
<dbReference type="SMART" id="SM00173">
    <property type="entry name" value="RAS"/>
    <property type="match status" value="1"/>
</dbReference>
<gene>
    <name evidence="10" type="ORF">P43SY_001423</name>
</gene>
<dbReference type="HAMAP" id="MF_00195">
    <property type="entry name" value="GTPase_Der"/>
    <property type="match status" value="1"/>
</dbReference>
<dbReference type="GO" id="GO:0042254">
    <property type="term" value="P:ribosome biogenesis"/>
    <property type="evidence" value="ECO:0007669"/>
    <property type="project" value="UniProtKB-KW"/>
</dbReference>
<dbReference type="CDD" id="cd01895">
    <property type="entry name" value="EngA2"/>
    <property type="match status" value="1"/>
</dbReference>
<dbReference type="Gene3D" id="3.40.50.300">
    <property type="entry name" value="P-loop containing nucleotide triphosphate hydrolases"/>
    <property type="match status" value="2"/>
</dbReference>
<dbReference type="FunFam" id="3.30.300.20:FF:000004">
    <property type="entry name" value="GTPase Der"/>
    <property type="match status" value="1"/>
</dbReference>
<evidence type="ECO:0000256" key="6">
    <source>
        <dbReference type="ARBA" id="ARBA00023134"/>
    </source>
</evidence>
<organism evidence="10 11">
    <name type="scientific">Pythium insidiosum</name>
    <name type="common">Pythiosis disease agent</name>
    <dbReference type="NCBI Taxonomy" id="114742"/>
    <lineage>
        <taxon>Eukaryota</taxon>
        <taxon>Sar</taxon>
        <taxon>Stramenopiles</taxon>
        <taxon>Oomycota</taxon>
        <taxon>Peronosporomycetes</taxon>
        <taxon>Pythiales</taxon>
        <taxon>Pythiaceae</taxon>
        <taxon>Pythium</taxon>
    </lineage>
</organism>
<dbReference type="AlphaFoldDB" id="A0AAD5M924"/>
<dbReference type="PIRSF" id="PIRSF006485">
    <property type="entry name" value="GTP-binding_EngA"/>
    <property type="match status" value="1"/>
</dbReference>
<dbReference type="EMBL" id="JAKCXM010000032">
    <property type="protein sequence ID" value="KAJ0406492.1"/>
    <property type="molecule type" value="Genomic_DNA"/>
</dbReference>
<sequence length="542" mass="60691">MLRHLRATSLRHRSVLHAPASSLFFSSAAGSADAQAPLAQLERLRVRPRRDRFRVALVGRTNVGKSTLFNRLTKSRAAIVHDVPGTTRDRRYAVAHLAGLEFDVIDTGGLEDAPNGSLEQGMLDQTRLAVHEADLVLFLIDGRQGVTPIDSHFSRWLRRENPVAPVHLVANKLEGDASRWEAELNDCYQLGLGQAIPMSAEHGEGLTDLLDVIIPAYDAFEKEQDEIQKAAEEDAAKDGIAAEQEGDDSRVIKLAIVGRPNVGKSTLLNRIVRNDRVLTGPEPGVTRDSVEVPWRFDGRDIKLVDTAGIRRYSKRDLENQIENLSVRDAFKAIDSAQVVVVVIDMSENKLINMDLTIAQRVIEEGRALILAANKSDLTKNTDVEMQRIQDELADSLAQVRGVPVVPISALTGHGIRKLLPEVMKAYERWDSRVSTGRLNRWLKAMERHHPPPTVKGKALNVKYMTQIKTRPPTFAMFVNKPHDVPESYQRFLLSQLREEFDMVGVPARLLLRGNSENPFQSRKNFQKRTSRVTKGKPRKQQS</sequence>
<dbReference type="Proteomes" id="UP001209570">
    <property type="component" value="Unassembled WGS sequence"/>
</dbReference>
<dbReference type="InterPro" id="IPR005225">
    <property type="entry name" value="Small_GTP-bd"/>
</dbReference>
<dbReference type="PANTHER" id="PTHR43834">
    <property type="entry name" value="GTPASE DER"/>
    <property type="match status" value="1"/>
</dbReference>
<evidence type="ECO:0000313" key="10">
    <source>
        <dbReference type="EMBL" id="KAJ0406492.1"/>
    </source>
</evidence>
<evidence type="ECO:0000256" key="7">
    <source>
        <dbReference type="RuleBase" id="RU004481"/>
    </source>
</evidence>
<dbReference type="InterPro" id="IPR031166">
    <property type="entry name" value="G_ENGA"/>
</dbReference>
<dbReference type="InterPro" id="IPR006073">
    <property type="entry name" value="GTP-bd"/>
</dbReference>
<dbReference type="NCBIfam" id="TIGR03594">
    <property type="entry name" value="GTPase_EngA"/>
    <property type="match status" value="1"/>
</dbReference>
<feature type="compositionally biased region" description="Basic residues" evidence="8">
    <location>
        <begin position="524"/>
        <end position="542"/>
    </location>
</feature>
<keyword evidence="11" id="KW-1185">Reference proteome</keyword>
<evidence type="ECO:0000256" key="2">
    <source>
        <dbReference type="ARBA" id="ARBA00020953"/>
    </source>
</evidence>